<proteinExistence type="predicted"/>
<protein>
    <recommendedName>
        <fullName evidence="3">SGNH/GDSL hydrolase family protein</fullName>
    </recommendedName>
</protein>
<evidence type="ECO:0008006" key="3">
    <source>
        <dbReference type="Google" id="ProtNLM"/>
    </source>
</evidence>
<name>A0A845G6F1_9BURK</name>
<dbReference type="EMBL" id="WWCW01000042">
    <property type="protein sequence ID" value="MYM88278.1"/>
    <property type="molecule type" value="Genomic_DNA"/>
</dbReference>
<sequence length="365" mass="39692">MRVLIIGGSNSLLKDGYVTHLAHSLRGYTEADIVQISVGATTSLSAIGRLYETYDGRPVDVVLYEYSINDTGHFAPRPGGAESWLFCFHLLLKAAAQLYPAAHFVPLVLAQQQHFSSAAPHPIYDAQLRAFEQLALPVIDVRAALSSLFLGRAPAWLYRDPAHYDTPHATSIVGAIVAQRLLTLAAQHAEPLSATAARLQAVSPFAGLQAMYLPGLNLQQFTTGPVQPGHTGNRLMQLDYLRMLPGSRLELNSEMFPLALFLKSDPHHDALQLELSSDDGLAFNARVATRHADTETLPFVYSSIPLPLLWSHSLLRPYGASRLAVSVPEQAGGAQTGFDCYAPGLPDAPERYLDLVGVLMLAEQH</sequence>
<dbReference type="SUPFAM" id="SSF52266">
    <property type="entry name" value="SGNH hydrolase"/>
    <property type="match status" value="1"/>
</dbReference>
<dbReference type="RefSeq" id="WP_161097337.1">
    <property type="nucleotide sequence ID" value="NZ_WWCW01000042.1"/>
</dbReference>
<accession>A0A845G6F1</accession>
<dbReference type="Proteomes" id="UP000470302">
    <property type="component" value="Unassembled WGS sequence"/>
</dbReference>
<evidence type="ECO:0000313" key="2">
    <source>
        <dbReference type="Proteomes" id="UP000470302"/>
    </source>
</evidence>
<dbReference type="AlphaFoldDB" id="A0A845G6F1"/>
<gene>
    <name evidence="1" type="ORF">GTP91_13940</name>
</gene>
<evidence type="ECO:0000313" key="1">
    <source>
        <dbReference type="EMBL" id="MYM88278.1"/>
    </source>
</evidence>
<reference evidence="1 2" key="1">
    <citation type="submission" date="2020-01" db="EMBL/GenBank/DDBJ databases">
        <title>Novel species isolated from a subtropical stream in China.</title>
        <authorList>
            <person name="Lu H."/>
        </authorList>
    </citation>
    <scope>NUCLEOTIDE SEQUENCE [LARGE SCALE GENOMIC DNA]</scope>
    <source>
        <strain evidence="1 2">FT82W</strain>
    </source>
</reference>
<organism evidence="1 2">
    <name type="scientific">Duganella vulcania</name>
    <dbReference type="NCBI Taxonomy" id="2692166"/>
    <lineage>
        <taxon>Bacteria</taxon>
        <taxon>Pseudomonadati</taxon>
        <taxon>Pseudomonadota</taxon>
        <taxon>Betaproteobacteria</taxon>
        <taxon>Burkholderiales</taxon>
        <taxon>Oxalobacteraceae</taxon>
        <taxon>Telluria group</taxon>
        <taxon>Duganella</taxon>
    </lineage>
</organism>
<comment type="caution">
    <text evidence="1">The sequence shown here is derived from an EMBL/GenBank/DDBJ whole genome shotgun (WGS) entry which is preliminary data.</text>
</comment>